<dbReference type="CDD" id="cd23767">
    <property type="entry name" value="IQCD"/>
    <property type="match status" value="1"/>
</dbReference>
<reference evidence="1" key="2">
    <citation type="submission" date="2025-09" db="UniProtKB">
        <authorList>
            <consortium name="Ensembl"/>
        </authorList>
    </citation>
    <scope>IDENTIFICATION</scope>
</reference>
<dbReference type="Gene3D" id="1.20.5.190">
    <property type="match status" value="1"/>
</dbReference>
<keyword evidence="2" id="KW-1185">Reference proteome</keyword>
<dbReference type="SMART" id="SM00015">
    <property type="entry name" value="IQ"/>
    <property type="match status" value="2"/>
</dbReference>
<dbReference type="Ensembl" id="ENSCABT00000019436.1">
    <property type="protein sequence ID" value="ENSCABP00000017721.1"/>
    <property type="gene ID" value="ENSCABG00000013177.1"/>
</dbReference>
<dbReference type="InterPro" id="IPR027417">
    <property type="entry name" value="P-loop_NTPase"/>
</dbReference>
<reference evidence="1" key="1">
    <citation type="submission" date="2025-08" db="UniProtKB">
        <authorList>
            <consortium name="Ensembl"/>
        </authorList>
    </citation>
    <scope>IDENTIFICATION</scope>
</reference>
<dbReference type="SUPFAM" id="SSF52540">
    <property type="entry name" value="P-loop containing nucleoside triphosphate hydrolases"/>
    <property type="match status" value="1"/>
</dbReference>
<organism evidence="1 2">
    <name type="scientific">Chelonoidis abingdonii</name>
    <name type="common">Abingdon island giant tortoise</name>
    <name type="synonym">Testudo abingdonii</name>
    <dbReference type="NCBI Taxonomy" id="106734"/>
    <lineage>
        <taxon>Eukaryota</taxon>
        <taxon>Metazoa</taxon>
        <taxon>Chordata</taxon>
        <taxon>Craniata</taxon>
        <taxon>Vertebrata</taxon>
        <taxon>Euteleostomi</taxon>
        <taxon>Archelosauria</taxon>
        <taxon>Testudinata</taxon>
        <taxon>Testudines</taxon>
        <taxon>Cryptodira</taxon>
        <taxon>Durocryptodira</taxon>
        <taxon>Testudinoidea</taxon>
        <taxon>Testudinidae</taxon>
        <taxon>Chelonoidis</taxon>
    </lineage>
</organism>
<accession>A0A8C0H7P2</accession>
<evidence type="ECO:0000313" key="1">
    <source>
        <dbReference type="Ensembl" id="ENSCABP00000017721.1"/>
    </source>
</evidence>
<name>A0A8C0H7P2_CHEAB</name>
<dbReference type="PROSITE" id="PS50096">
    <property type="entry name" value="IQ"/>
    <property type="match status" value="2"/>
</dbReference>
<dbReference type="OMA" id="YFRNSIC"/>
<dbReference type="Proteomes" id="UP000694404">
    <property type="component" value="Unplaced"/>
</dbReference>
<dbReference type="Pfam" id="PF00612">
    <property type="entry name" value="IQ"/>
    <property type="match status" value="2"/>
</dbReference>
<dbReference type="AlphaFoldDB" id="A0A8C0H7P2"/>
<proteinExistence type="predicted"/>
<dbReference type="InterPro" id="IPR000048">
    <property type="entry name" value="IQ_motif_EF-hand-BS"/>
</dbReference>
<evidence type="ECO:0000313" key="2">
    <source>
        <dbReference type="Proteomes" id="UP000694404"/>
    </source>
</evidence>
<protein>
    <submittedName>
        <fullName evidence="1">Uncharacterized protein</fullName>
    </submittedName>
</protein>
<dbReference type="GeneTree" id="ENSGT00940000174613"/>
<sequence length="106" mass="13184">MATLARLQGRLPGQREEYFHRNRAVDEYRKAEHNAAVRIQSWFRGCRVRAYIRYLNKMMIIIQKWWRGYQGRKHFRKMVEVTNEFYNYFRYFITQMISCSLTCPWF</sequence>